<keyword evidence="1" id="KW-0653">Protein transport</keyword>
<evidence type="ECO:0000313" key="5">
    <source>
        <dbReference type="Proteomes" id="UP000070444"/>
    </source>
</evidence>
<name>A0A137P8G0_CONC2</name>
<keyword evidence="5" id="KW-1185">Reference proteome</keyword>
<dbReference type="GO" id="GO:0005744">
    <property type="term" value="C:TIM23 mitochondrial import inner membrane translocase complex"/>
    <property type="evidence" value="ECO:0007669"/>
    <property type="project" value="UniProtKB-UniRule"/>
</dbReference>
<dbReference type="PROSITE" id="PS50969">
    <property type="entry name" value="FCP1"/>
    <property type="match status" value="1"/>
</dbReference>
<dbReference type="InterPro" id="IPR023214">
    <property type="entry name" value="HAD_sf"/>
</dbReference>
<dbReference type="SMART" id="SM00577">
    <property type="entry name" value="CPDc"/>
    <property type="match status" value="1"/>
</dbReference>
<dbReference type="InterPro" id="IPR050365">
    <property type="entry name" value="TIM50"/>
</dbReference>
<dbReference type="SUPFAM" id="SSF56784">
    <property type="entry name" value="HAD-like"/>
    <property type="match status" value="1"/>
</dbReference>
<feature type="region of interest" description="Disordered" evidence="2">
    <location>
        <begin position="50"/>
        <end position="108"/>
    </location>
</feature>
<evidence type="ECO:0000259" key="3">
    <source>
        <dbReference type="PROSITE" id="PS50969"/>
    </source>
</evidence>
<keyword evidence="1" id="KW-0496">Mitochondrion</keyword>
<keyword evidence="1" id="KW-0813">Transport</keyword>
<keyword evidence="1" id="KW-0809">Transit peptide</keyword>
<dbReference type="InterPro" id="IPR004274">
    <property type="entry name" value="FCP1_dom"/>
</dbReference>
<evidence type="ECO:0000256" key="1">
    <source>
        <dbReference type="RuleBase" id="RU365079"/>
    </source>
</evidence>
<dbReference type="InterPro" id="IPR036412">
    <property type="entry name" value="HAD-like_sf"/>
</dbReference>
<dbReference type="EMBL" id="KQ964478">
    <property type="protein sequence ID" value="KXN71297.1"/>
    <property type="molecule type" value="Genomic_DNA"/>
</dbReference>
<dbReference type="PANTHER" id="PTHR12210">
    <property type="entry name" value="DULLARD PROTEIN PHOSPHATASE"/>
    <property type="match status" value="1"/>
</dbReference>
<organism evidence="4 5">
    <name type="scientific">Conidiobolus coronatus (strain ATCC 28846 / CBS 209.66 / NRRL 28638)</name>
    <name type="common">Delacroixia coronata</name>
    <dbReference type="NCBI Taxonomy" id="796925"/>
    <lineage>
        <taxon>Eukaryota</taxon>
        <taxon>Fungi</taxon>
        <taxon>Fungi incertae sedis</taxon>
        <taxon>Zoopagomycota</taxon>
        <taxon>Entomophthoromycotina</taxon>
        <taxon>Entomophthoromycetes</taxon>
        <taxon>Entomophthorales</taxon>
        <taxon>Ancylistaceae</taxon>
        <taxon>Conidiobolus</taxon>
    </lineage>
</organism>
<dbReference type="OrthoDB" id="1711508at2759"/>
<sequence length="390" mass="44936">MSEEMSIGESINSEGVENNSESFSEQILSEISNQVNSREKVNIQEILEFVKQHNSTNSKSNKNSKVRLAEDDTSEIADPAIAVNKAKKRKKKKAKDTENNEPQPTHVPGWEMSKEIIKEVENKLINAQHQKIPIVLVFDLNGTLVKRGGQNKKQIYLRPYVKEFIEFCMQNFYVITWTTAKPLSSYTLINSVFGPYTQFLLCNLTRLHCNLNGSYFKNPSTIKNLEVIWNEEFNINPKEVIRTQPSPPIQDQFEDIYKDEINLIPDSDARDLYFGISNTCEKSENSSGLKFDKTNTILLDDTPSKGETQPENHLLVPEYKGFQHNLTDDGLLKIWKYLDELANQYRLEFDRCERENAEFNFSVQDYMKVKKFSSEEGDAVNFKNANNNTN</sequence>
<accession>A0A137P8G0</accession>
<comment type="similarity">
    <text evidence="1">Belongs to the TIM50 family.</text>
</comment>
<evidence type="ECO:0000313" key="4">
    <source>
        <dbReference type="EMBL" id="KXN71297.1"/>
    </source>
</evidence>
<comment type="subunit">
    <text evidence="1">Component of the TIM23 complex.</text>
</comment>
<feature type="compositionally biased region" description="Polar residues" evidence="2">
    <location>
        <begin position="9"/>
        <end position="25"/>
    </location>
</feature>
<feature type="compositionally biased region" description="Low complexity" evidence="2">
    <location>
        <begin position="54"/>
        <end position="63"/>
    </location>
</feature>
<proteinExistence type="inferred from homology"/>
<protein>
    <recommendedName>
        <fullName evidence="1">Mitochondrial import inner membrane translocase subunit TIM50</fullName>
    </recommendedName>
</protein>
<evidence type="ECO:0000256" key="2">
    <source>
        <dbReference type="SAM" id="MobiDB-lite"/>
    </source>
</evidence>
<dbReference type="Pfam" id="PF03031">
    <property type="entry name" value="NIF"/>
    <property type="match status" value="2"/>
</dbReference>
<reference evidence="4 5" key="1">
    <citation type="journal article" date="2015" name="Genome Biol. Evol.">
        <title>Phylogenomic analyses indicate that early fungi evolved digesting cell walls of algal ancestors of land plants.</title>
        <authorList>
            <person name="Chang Y."/>
            <person name="Wang S."/>
            <person name="Sekimoto S."/>
            <person name="Aerts A.L."/>
            <person name="Choi C."/>
            <person name="Clum A."/>
            <person name="LaButti K.M."/>
            <person name="Lindquist E.A."/>
            <person name="Yee Ngan C."/>
            <person name="Ohm R.A."/>
            <person name="Salamov A.A."/>
            <person name="Grigoriev I.V."/>
            <person name="Spatafora J.W."/>
            <person name="Berbee M.L."/>
        </authorList>
    </citation>
    <scope>NUCLEOTIDE SEQUENCE [LARGE SCALE GENOMIC DNA]</scope>
    <source>
        <strain evidence="4 5">NRRL 28638</strain>
    </source>
</reference>
<comment type="function">
    <text evidence="1">Essential component of the TIM23 complex, a complex that mediates the translocation of transit peptide-containing proteins across the mitochondrial inner membrane.</text>
</comment>
<dbReference type="Gene3D" id="3.40.50.1000">
    <property type="entry name" value="HAD superfamily/HAD-like"/>
    <property type="match status" value="1"/>
</dbReference>
<feature type="region of interest" description="Disordered" evidence="2">
    <location>
        <begin position="1"/>
        <end position="25"/>
    </location>
</feature>
<dbReference type="Proteomes" id="UP000070444">
    <property type="component" value="Unassembled WGS sequence"/>
</dbReference>
<feature type="compositionally biased region" description="Basic residues" evidence="2">
    <location>
        <begin position="85"/>
        <end position="94"/>
    </location>
</feature>
<dbReference type="GO" id="GO:0015031">
    <property type="term" value="P:protein transport"/>
    <property type="evidence" value="ECO:0007669"/>
    <property type="project" value="UniProtKB-KW"/>
</dbReference>
<feature type="domain" description="FCP1 homology" evidence="3">
    <location>
        <begin position="129"/>
        <end position="341"/>
    </location>
</feature>
<dbReference type="STRING" id="796925.A0A137P8G0"/>
<keyword evidence="1" id="KW-0811">Translocation</keyword>
<gene>
    <name evidence="4" type="ORF">CONCODRAFT_84779</name>
</gene>
<comment type="subcellular location">
    <subcellularLocation>
        <location evidence="1">Mitochondrion inner membrane</location>
        <topology evidence="1">Single-pass membrane protein</topology>
    </subcellularLocation>
</comment>
<dbReference type="AlphaFoldDB" id="A0A137P8G0"/>